<dbReference type="InterPro" id="IPR050095">
    <property type="entry name" value="ECF_ABC_transporter_ATP-bd"/>
</dbReference>
<keyword evidence="11" id="KW-1185">Reference proteome</keyword>
<name>A0A347ZWV6_9CHLR</name>
<dbReference type="SUPFAM" id="SSF52540">
    <property type="entry name" value="P-loop containing nucleoside triphosphate hydrolases"/>
    <property type="match status" value="1"/>
</dbReference>
<keyword evidence="3" id="KW-0813">Transport</keyword>
<dbReference type="PROSITE" id="PS50893">
    <property type="entry name" value="ABC_TRANSPORTER_2"/>
    <property type="match status" value="1"/>
</dbReference>
<feature type="domain" description="ABC transporter" evidence="9">
    <location>
        <begin position="2"/>
        <end position="231"/>
    </location>
</feature>
<dbReference type="InterPro" id="IPR017871">
    <property type="entry name" value="ABC_transporter-like_CS"/>
</dbReference>
<evidence type="ECO:0000256" key="5">
    <source>
        <dbReference type="ARBA" id="ARBA00022741"/>
    </source>
</evidence>
<dbReference type="Proteomes" id="UP000256388">
    <property type="component" value="Unassembled WGS sequence"/>
</dbReference>
<evidence type="ECO:0000256" key="8">
    <source>
        <dbReference type="ARBA" id="ARBA00023136"/>
    </source>
</evidence>
<evidence type="ECO:0000313" key="11">
    <source>
        <dbReference type="Proteomes" id="UP000256388"/>
    </source>
</evidence>
<dbReference type="InterPro" id="IPR003593">
    <property type="entry name" value="AAA+_ATPase"/>
</dbReference>
<accession>A0A347ZWV6</accession>
<dbReference type="OrthoDB" id="9784332at2"/>
<organism evidence="10 11">
    <name type="scientific">Pelolinea submarina</name>
    <dbReference type="NCBI Taxonomy" id="913107"/>
    <lineage>
        <taxon>Bacteria</taxon>
        <taxon>Bacillati</taxon>
        <taxon>Chloroflexota</taxon>
        <taxon>Anaerolineae</taxon>
        <taxon>Anaerolineales</taxon>
        <taxon>Anaerolineaceae</taxon>
        <taxon>Pelolinea</taxon>
    </lineage>
</organism>
<dbReference type="FunFam" id="3.40.50.300:FF:000224">
    <property type="entry name" value="Energy-coupling factor transporter ATP-binding protein EcfA"/>
    <property type="match status" value="1"/>
</dbReference>
<dbReference type="CDD" id="cd03225">
    <property type="entry name" value="ABC_cobalt_CbiO_domain1"/>
    <property type="match status" value="1"/>
</dbReference>
<dbReference type="GO" id="GO:0043190">
    <property type="term" value="C:ATP-binding cassette (ABC) transporter complex"/>
    <property type="evidence" value="ECO:0007669"/>
    <property type="project" value="TreeGrafter"/>
</dbReference>
<comment type="subcellular location">
    <subcellularLocation>
        <location evidence="1">Cell membrane</location>
    </subcellularLocation>
</comment>
<reference evidence="10 11" key="1">
    <citation type="submission" date="2018-08" db="EMBL/GenBank/DDBJ databases">
        <title>Genomic Encyclopedia of Type Strains, Phase IV (KMG-IV): sequencing the most valuable type-strain genomes for metagenomic binning, comparative biology and taxonomic classification.</title>
        <authorList>
            <person name="Goeker M."/>
        </authorList>
    </citation>
    <scope>NUCLEOTIDE SEQUENCE [LARGE SCALE GENOMIC DNA]</scope>
    <source>
        <strain evidence="10 11">DSM 23923</strain>
    </source>
</reference>
<evidence type="ECO:0000256" key="4">
    <source>
        <dbReference type="ARBA" id="ARBA00022475"/>
    </source>
</evidence>
<proteinExistence type="inferred from homology"/>
<sequence>MISINDLSFAYDDGRMAIEHVSLDFKPGEKAALVGPNGAGKTTLLLHLNGILRGQGSVVVGEQAVDDRTIKAIRARVGLVFQSPDDQLFSSSVFDDVAYGLVYQGEEKIVIREKVAQALEVVGMPDSQARSPYHLSLGEKKRVALATVLCMQPEVLALDEPTAGLDPRGRRGILNLLADLDQTLIVATHDLEMVREIFPRVIIMDAGRVVYDGETQAALADRALLEAHGLIG</sequence>
<dbReference type="GO" id="GO:0005524">
    <property type="term" value="F:ATP binding"/>
    <property type="evidence" value="ECO:0007669"/>
    <property type="project" value="UniProtKB-KW"/>
</dbReference>
<gene>
    <name evidence="10" type="ORF">DFR64_2934</name>
</gene>
<dbReference type="SMART" id="SM00382">
    <property type="entry name" value="AAA"/>
    <property type="match status" value="1"/>
</dbReference>
<evidence type="ECO:0000256" key="7">
    <source>
        <dbReference type="ARBA" id="ARBA00022967"/>
    </source>
</evidence>
<keyword evidence="5" id="KW-0547">Nucleotide-binding</keyword>
<comment type="caution">
    <text evidence="10">The sequence shown here is derived from an EMBL/GenBank/DDBJ whole genome shotgun (WGS) entry which is preliminary data.</text>
</comment>
<dbReference type="PANTHER" id="PTHR43553:SF24">
    <property type="entry name" value="ENERGY-COUPLING FACTOR TRANSPORTER ATP-BINDING PROTEIN ECFA1"/>
    <property type="match status" value="1"/>
</dbReference>
<dbReference type="RefSeq" id="WP_116226188.1">
    <property type="nucleotide sequence ID" value="NZ_AP018437.1"/>
</dbReference>
<dbReference type="AlphaFoldDB" id="A0A347ZWV6"/>
<keyword evidence="6 10" id="KW-0067">ATP-binding</keyword>
<keyword evidence="7" id="KW-1278">Translocase</keyword>
<dbReference type="PROSITE" id="PS00211">
    <property type="entry name" value="ABC_TRANSPORTER_1"/>
    <property type="match status" value="1"/>
</dbReference>
<dbReference type="InterPro" id="IPR027417">
    <property type="entry name" value="P-loop_NTPase"/>
</dbReference>
<evidence type="ECO:0000256" key="2">
    <source>
        <dbReference type="ARBA" id="ARBA00005417"/>
    </source>
</evidence>
<evidence type="ECO:0000256" key="6">
    <source>
        <dbReference type="ARBA" id="ARBA00022840"/>
    </source>
</evidence>
<dbReference type="GO" id="GO:0016887">
    <property type="term" value="F:ATP hydrolysis activity"/>
    <property type="evidence" value="ECO:0007669"/>
    <property type="project" value="InterPro"/>
</dbReference>
<evidence type="ECO:0000256" key="1">
    <source>
        <dbReference type="ARBA" id="ARBA00004236"/>
    </source>
</evidence>
<evidence type="ECO:0000259" key="9">
    <source>
        <dbReference type="PROSITE" id="PS50893"/>
    </source>
</evidence>
<dbReference type="InterPro" id="IPR003439">
    <property type="entry name" value="ABC_transporter-like_ATP-bd"/>
</dbReference>
<dbReference type="Gene3D" id="3.40.50.300">
    <property type="entry name" value="P-loop containing nucleotide triphosphate hydrolases"/>
    <property type="match status" value="1"/>
</dbReference>
<evidence type="ECO:0000313" key="10">
    <source>
        <dbReference type="EMBL" id="REG05530.1"/>
    </source>
</evidence>
<evidence type="ECO:0000256" key="3">
    <source>
        <dbReference type="ARBA" id="ARBA00022448"/>
    </source>
</evidence>
<comment type="similarity">
    <text evidence="2">Belongs to the ABC transporter superfamily.</text>
</comment>
<dbReference type="InterPro" id="IPR015856">
    <property type="entry name" value="ABC_transpr_CbiO/EcfA_su"/>
</dbReference>
<protein>
    <submittedName>
        <fullName evidence="10">Cobalt/nickel transport system ATP-binding protein</fullName>
    </submittedName>
</protein>
<dbReference type="PANTHER" id="PTHR43553">
    <property type="entry name" value="HEAVY METAL TRANSPORTER"/>
    <property type="match status" value="1"/>
</dbReference>
<dbReference type="Pfam" id="PF00005">
    <property type="entry name" value="ABC_tran"/>
    <property type="match status" value="1"/>
</dbReference>
<dbReference type="EMBL" id="QUMS01000005">
    <property type="protein sequence ID" value="REG05530.1"/>
    <property type="molecule type" value="Genomic_DNA"/>
</dbReference>
<dbReference type="GO" id="GO:0042626">
    <property type="term" value="F:ATPase-coupled transmembrane transporter activity"/>
    <property type="evidence" value="ECO:0007669"/>
    <property type="project" value="TreeGrafter"/>
</dbReference>
<keyword evidence="4" id="KW-1003">Cell membrane</keyword>
<keyword evidence="8" id="KW-0472">Membrane</keyword>